<feature type="compositionally biased region" description="Basic and acidic residues" evidence="1">
    <location>
        <begin position="123"/>
        <end position="141"/>
    </location>
</feature>
<name>A0ABU0QGA2_9ACTN</name>
<proteinExistence type="predicted"/>
<feature type="compositionally biased region" description="Basic and acidic residues" evidence="1">
    <location>
        <begin position="28"/>
        <end position="44"/>
    </location>
</feature>
<dbReference type="Proteomes" id="UP001232755">
    <property type="component" value="Unassembled WGS sequence"/>
</dbReference>
<dbReference type="EMBL" id="JAUSYP010000001">
    <property type="protein sequence ID" value="MDQ0746418.1"/>
    <property type="molecule type" value="Genomic_DNA"/>
</dbReference>
<gene>
    <name evidence="2" type="ORF">QF034_000649</name>
</gene>
<keyword evidence="3" id="KW-1185">Reference proteome</keyword>
<protein>
    <submittedName>
        <fullName evidence="2">Uncharacterized protein</fullName>
    </submittedName>
</protein>
<feature type="compositionally biased region" description="Basic and acidic residues" evidence="1">
    <location>
        <begin position="155"/>
        <end position="171"/>
    </location>
</feature>
<feature type="compositionally biased region" description="Basic residues" evidence="1">
    <location>
        <begin position="242"/>
        <end position="257"/>
    </location>
</feature>
<feature type="region of interest" description="Disordered" evidence="1">
    <location>
        <begin position="1"/>
        <end position="195"/>
    </location>
</feature>
<evidence type="ECO:0000313" key="2">
    <source>
        <dbReference type="EMBL" id="MDQ0746418.1"/>
    </source>
</evidence>
<sequence length="257" mass="27434">MRRFIEGSLGSAVSEEEALEGAQQQIEYDGHGGDQHRPAEHLHEVALGQAVEDVTAEAAEGDVRGDRGRGDDLDERQAQARHDQGEGERQLDLEQDLVTAHALPARRVLHVRVDGGHPGVGVGDDRRDRQGDQGHVDRDHGQSAGQEDQDDQADGGERAAERRQVDREERALAGVADQQAQREADGGRDERGEQGVLEVLGEAVDDAVRAGPLGAAGQPAAEVLEEFVHVRLAASATGSGRTGRRPGPRPRSRPGGS</sequence>
<organism evidence="2 3">
    <name type="scientific">Streptomyces africanus</name>
    <dbReference type="NCBI Taxonomy" id="231024"/>
    <lineage>
        <taxon>Bacteria</taxon>
        <taxon>Bacillati</taxon>
        <taxon>Actinomycetota</taxon>
        <taxon>Actinomycetes</taxon>
        <taxon>Kitasatosporales</taxon>
        <taxon>Streptomycetaceae</taxon>
        <taxon>Streptomyces</taxon>
    </lineage>
</organism>
<feature type="compositionally biased region" description="Basic and acidic residues" evidence="1">
    <location>
        <begin position="61"/>
        <end position="92"/>
    </location>
</feature>
<comment type="caution">
    <text evidence="2">The sequence shown here is derived from an EMBL/GenBank/DDBJ whole genome shotgun (WGS) entry which is preliminary data.</text>
</comment>
<evidence type="ECO:0000313" key="3">
    <source>
        <dbReference type="Proteomes" id="UP001232755"/>
    </source>
</evidence>
<accession>A0ABU0QGA2</accession>
<feature type="compositionally biased region" description="Basic and acidic residues" evidence="1">
    <location>
        <begin position="180"/>
        <end position="193"/>
    </location>
</feature>
<evidence type="ECO:0000256" key="1">
    <source>
        <dbReference type="SAM" id="MobiDB-lite"/>
    </source>
</evidence>
<reference evidence="2 3" key="1">
    <citation type="submission" date="2023-07" db="EMBL/GenBank/DDBJ databases">
        <title>Comparative genomics of wheat-associated soil bacteria to identify genetic determinants of phenazine resistance.</title>
        <authorList>
            <person name="Mouncey N."/>
        </authorList>
    </citation>
    <scope>NUCLEOTIDE SEQUENCE [LARGE SCALE GENOMIC DNA]</scope>
    <source>
        <strain evidence="2 3">B3I12</strain>
    </source>
</reference>
<feature type="region of interest" description="Disordered" evidence="1">
    <location>
        <begin position="233"/>
        <end position="257"/>
    </location>
</feature>